<evidence type="ECO:0000256" key="6">
    <source>
        <dbReference type="SAM" id="MobiDB-lite"/>
    </source>
</evidence>
<name>A0ABN6YRH2_9MICO</name>
<dbReference type="InterPro" id="IPR015424">
    <property type="entry name" value="PyrdxlP-dep_Trfase"/>
</dbReference>
<keyword evidence="5" id="KW-0663">Pyridoxal phosphate</keyword>
<dbReference type="Gene3D" id="3.30.70.360">
    <property type="match status" value="1"/>
</dbReference>
<evidence type="ECO:0000259" key="8">
    <source>
        <dbReference type="Pfam" id="PF07687"/>
    </source>
</evidence>
<dbReference type="InterPro" id="IPR002933">
    <property type="entry name" value="Peptidase_M20"/>
</dbReference>
<evidence type="ECO:0000256" key="1">
    <source>
        <dbReference type="ARBA" id="ARBA00001933"/>
    </source>
</evidence>
<dbReference type="Gene3D" id="3.40.630.10">
    <property type="entry name" value="Zn peptidases"/>
    <property type="match status" value="2"/>
</dbReference>
<dbReference type="InterPro" id="IPR001261">
    <property type="entry name" value="ArgE/DapE_CS"/>
</dbReference>
<reference evidence="9" key="1">
    <citation type="journal article" date="2014" name="Int. J. Syst. Evol. Microbiol.">
        <title>Complete genome of a new Firmicutes species belonging to the dominant human colonic microbiota ('Ruminococcus bicirculans') reveals two chromosomes and a selective capacity to utilize plant glucans.</title>
        <authorList>
            <consortium name="NISC Comparative Sequencing Program"/>
            <person name="Wegmann U."/>
            <person name="Louis P."/>
            <person name="Goesmann A."/>
            <person name="Henrissat B."/>
            <person name="Duncan S.H."/>
            <person name="Flint H.J."/>
        </authorList>
    </citation>
    <scope>NUCLEOTIDE SEQUENCE</scope>
    <source>
        <strain evidence="9">NBRC 110608</strain>
    </source>
</reference>
<dbReference type="Gene3D" id="3.90.1150.10">
    <property type="entry name" value="Aspartate Aminotransferase, domain 1"/>
    <property type="match status" value="1"/>
</dbReference>
<keyword evidence="4" id="KW-0378">Hydrolase</keyword>
<sequence length="837" mass="87492">MTTTPTTPIPLASRASDLVGSVIDSSTSLLARQTHDIVRFAMGSPAPEAIPTHTLAQVGIAAMGAEAPDAFDYAATEGDPALVEALLAELAGTTDATTAERLFITSGGMQGLDLAFKLLVDPGDLVVVESPTYTNGSATALSYQAELLEAPVDADGLDVEQLERLVERAGRTPKALYVIPTFQNPSGATLTLERRQRLLELARRWGSVVIDDDPYGMLRFAGEPVPSLHELAGGDPLVFSVRTFSKIIAPGLRVGWVDADPSLQPLLINAKQAMDTCTNLPLQRLVAGFLREGHLQDHLVTQRASYRVRKEAMQAALTEHLGDQARWTDPEGGFFLWVSFDESVDTERLFEVALAEGVAYIPGNALSPGAASRTTCGCASPRCRRSASTRACAGWPAPSSGCADERADRTPLTAVEQALLDRIDTDRIVAATQRLVRARGENPPGQEAETVATLAAVCRERDLGVRTEAAEAGRDNLFARTTGDAGGPALLLLGHTDVVPVGEGWTRDPFGGEVDGGRVFGRGTTDMKGGLAAAVEAMAAVQEHARATGRTLTGGVELAATVDEEQGGVGIRAWVAQQPAKAYVGCVTAEPTDLQTVIAARGDAYLDIRVHGTAAHSGRPDDGANAIYGAARIVTALRDWHTELAAAPHPLAGPATWSVGVVEGGTGTSIVPAECRVLADRRLLPGEDAEQVLREVVARVDALGLERDGLRVEIDLPMWMPGFETASDNAFVTAVESSLGTAGGPGLGLGGWTAACDGGFVARDLGVPVVVLGPGSVNEQAHRPDESVGVDELTVAARAYALAAWRLLAPDSTAGAAPDAPDGSALEFRSPGAGSEA</sequence>
<dbReference type="SUPFAM" id="SSF53383">
    <property type="entry name" value="PLP-dependent transferases"/>
    <property type="match status" value="1"/>
</dbReference>
<dbReference type="InterPro" id="IPR011650">
    <property type="entry name" value="Peptidase_M20_dimer"/>
</dbReference>
<reference evidence="9" key="2">
    <citation type="submission" date="2023-02" db="EMBL/GenBank/DDBJ databases">
        <authorList>
            <person name="Sun Q."/>
            <person name="Mori K."/>
        </authorList>
    </citation>
    <scope>NUCLEOTIDE SEQUENCE</scope>
    <source>
        <strain evidence="9">NBRC 110608</strain>
    </source>
</reference>
<dbReference type="Gene3D" id="3.40.640.10">
    <property type="entry name" value="Type I PLP-dependent aspartate aminotransferase-like (Major domain)"/>
    <property type="match status" value="1"/>
</dbReference>
<evidence type="ECO:0000256" key="3">
    <source>
        <dbReference type="ARBA" id="ARBA00022679"/>
    </source>
</evidence>
<dbReference type="EMBL" id="AP027735">
    <property type="protein sequence ID" value="BDZ58755.1"/>
    <property type="molecule type" value="Genomic_DNA"/>
</dbReference>
<dbReference type="PROSITE" id="PS00758">
    <property type="entry name" value="ARGE_DAPE_CPG2_1"/>
    <property type="match status" value="1"/>
</dbReference>
<dbReference type="CDD" id="cd08659">
    <property type="entry name" value="M20_ArgE_DapE-like"/>
    <property type="match status" value="1"/>
</dbReference>
<feature type="compositionally biased region" description="Low complexity" evidence="6">
    <location>
        <begin position="813"/>
        <end position="825"/>
    </location>
</feature>
<evidence type="ECO:0008006" key="10">
    <source>
        <dbReference type="Google" id="ProtNLM"/>
    </source>
</evidence>
<dbReference type="InterPro" id="IPR050859">
    <property type="entry name" value="Class-I_PLP-dep_aminotransf"/>
</dbReference>
<dbReference type="Pfam" id="PF00155">
    <property type="entry name" value="Aminotran_1_2"/>
    <property type="match status" value="1"/>
</dbReference>
<feature type="region of interest" description="Disordered" evidence="6">
    <location>
        <begin position="813"/>
        <end position="837"/>
    </location>
</feature>
<feature type="domain" description="Peptidase M20 dimerisation" evidence="8">
    <location>
        <begin position="599"/>
        <end position="705"/>
    </location>
</feature>
<dbReference type="PANTHER" id="PTHR42790:SF19">
    <property type="entry name" value="KYNURENINE_ALPHA-AMINOADIPATE AMINOTRANSFERASE, MITOCHONDRIAL"/>
    <property type="match status" value="1"/>
</dbReference>
<evidence type="ECO:0000256" key="4">
    <source>
        <dbReference type="ARBA" id="ARBA00022801"/>
    </source>
</evidence>
<evidence type="ECO:0000259" key="7">
    <source>
        <dbReference type="Pfam" id="PF00155"/>
    </source>
</evidence>
<dbReference type="InterPro" id="IPR015421">
    <property type="entry name" value="PyrdxlP-dep_Trfase_major"/>
</dbReference>
<dbReference type="PANTHER" id="PTHR42790">
    <property type="entry name" value="AMINOTRANSFERASE"/>
    <property type="match status" value="1"/>
</dbReference>
<protein>
    <recommendedName>
        <fullName evidence="10">Succinyl-diaminopimelate desuccinylase</fullName>
    </recommendedName>
</protein>
<dbReference type="InterPro" id="IPR036264">
    <property type="entry name" value="Bact_exopeptidase_dim_dom"/>
</dbReference>
<organism evidence="9">
    <name type="scientific">Barrientosiimonas endolithica</name>
    <dbReference type="NCBI Taxonomy" id="1535208"/>
    <lineage>
        <taxon>Bacteria</taxon>
        <taxon>Bacillati</taxon>
        <taxon>Actinomycetota</taxon>
        <taxon>Actinomycetes</taxon>
        <taxon>Micrococcales</taxon>
        <taxon>Dermacoccaceae</taxon>
        <taxon>Barrientosiimonas</taxon>
    </lineage>
</organism>
<evidence type="ECO:0000313" key="9">
    <source>
        <dbReference type="EMBL" id="BDZ58755.1"/>
    </source>
</evidence>
<gene>
    <name evidence="9" type="ORF">GCM10025872_24120</name>
</gene>
<keyword evidence="3" id="KW-0808">Transferase</keyword>
<feature type="domain" description="Aminotransferase class I/classII large" evidence="7">
    <location>
        <begin position="65"/>
        <end position="376"/>
    </location>
</feature>
<keyword evidence="2" id="KW-0032">Aminotransferase</keyword>
<dbReference type="Pfam" id="PF01546">
    <property type="entry name" value="Peptidase_M20"/>
    <property type="match status" value="1"/>
</dbReference>
<dbReference type="SUPFAM" id="SSF53187">
    <property type="entry name" value="Zn-dependent exopeptidases"/>
    <property type="match status" value="1"/>
</dbReference>
<dbReference type="Pfam" id="PF07687">
    <property type="entry name" value="M20_dimer"/>
    <property type="match status" value="1"/>
</dbReference>
<accession>A0ABN6YRH2</accession>
<dbReference type="InterPro" id="IPR004839">
    <property type="entry name" value="Aminotransferase_I/II_large"/>
</dbReference>
<dbReference type="InterPro" id="IPR015422">
    <property type="entry name" value="PyrdxlP-dep_Trfase_small"/>
</dbReference>
<dbReference type="SUPFAM" id="SSF55031">
    <property type="entry name" value="Bacterial exopeptidase dimerisation domain"/>
    <property type="match status" value="1"/>
</dbReference>
<evidence type="ECO:0000256" key="5">
    <source>
        <dbReference type="ARBA" id="ARBA00022898"/>
    </source>
</evidence>
<proteinExistence type="predicted"/>
<comment type="cofactor">
    <cofactor evidence="1">
        <name>pyridoxal 5'-phosphate</name>
        <dbReference type="ChEBI" id="CHEBI:597326"/>
    </cofactor>
</comment>
<evidence type="ECO:0000256" key="2">
    <source>
        <dbReference type="ARBA" id="ARBA00022576"/>
    </source>
</evidence>
<dbReference type="CDD" id="cd00609">
    <property type="entry name" value="AAT_like"/>
    <property type="match status" value="1"/>
</dbReference>